<dbReference type="GO" id="GO:0005044">
    <property type="term" value="F:scavenger receptor activity"/>
    <property type="evidence" value="ECO:0007669"/>
    <property type="project" value="TreeGrafter"/>
</dbReference>
<comment type="subcellular location">
    <subcellularLocation>
        <location evidence="1">Membrane</location>
    </subcellularLocation>
</comment>
<proteinExistence type="inferred from homology"/>
<evidence type="ECO:0000256" key="3">
    <source>
        <dbReference type="ARBA" id="ARBA00022692"/>
    </source>
</evidence>
<dbReference type="GO" id="GO:0005737">
    <property type="term" value="C:cytoplasm"/>
    <property type="evidence" value="ECO:0007669"/>
    <property type="project" value="TreeGrafter"/>
</dbReference>
<dbReference type="GO" id="GO:0016020">
    <property type="term" value="C:membrane"/>
    <property type="evidence" value="ECO:0007669"/>
    <property type="project" value="UniProtKB-SubCell"/>
</dbReference>
<evidence type="ECO:0000256" key="6">
    <source>
        <dbReference type="ARBA" id="ARBA00023180"/>
    </source>
</evidence>
<accession>A0A7S2IZ08</accession>
<name>A0A7S2IZ08_9EUKA</name>
<gene>
    <name evidence="8" type="ORF">CBRE1094_LOCUS38774</name>
</gene>
<evidence type="ECO:0000256" key="2">
    <source>
        <dbReference type="ARBA" id="ARBA00010532"/>
    </source>
</evidence>
<dbReference type="Pfam" id="PF01130">
    <property type="entry name" value="CD36"/>
    <property type="match status" value="1"/>
</dbReference>
<evidence type="ECO:0000256" key="4">
    <source>
        <dbReference type="ARBA" id="ARBA00022989"/>
    </source>
</evidence>
<keyword evidence="6" id="KW-0325">Glycoprotein</keyword>
<organism evidence="8">
    <name type="scientific">Haptolina brevifila</name>
    <dbReference type="NCBI Taxonomy" id="156173"/>
    <lineage>
        <taxon>Eukaryota</taxon>
        <taxon>Haptista</taxon>
        <taxon>Haptophyta</taxon>
        <taxon>Prymnesiophyceae</taxon>
        <taxon>Prymnesiales</taxon>
        <taxon>Prymnesiaceae</taxon>
        <taxon>Haptolina</taxon>
    </lineage>
</organism>
<feature type="transmembrane region" description="Helical" evidence="7">
    <location>
        <begin position="463"/>
        <end position="486"/>
    </location>
</feature>
<dbReference type="EMBL" id="HBGU01071025">
    <property type="protein sequence ID" value="CAD9533142.1"/>
    <property type="molecule type" value="Transcribed_RNA"/>
</dbReference>
<protein>
    <submittedName>
        <fullName evidence="8">Uncharacterized protein</fullName>
    </submittedName>
</protein>
<reference evidence="8" key="1">
    <citation type="submission" date="2021-01" db="EMBL/GenBank/DDBJ databases">
        <authorList>
            <person name="Corre E."/>
            <person name="Pelletier E."/>
            <person name="Niang G."/>
            <person name="Scheremetjew M."/>
            <person name="Finn R."/>
            <person name="Kale V."/>
            <person name="Holt S."/>
            <person name="Cochrane G."/>
            <person name="Meng A."/>
            <person name="Brown T."/>
            <person name="Cohen L."/>
        </authorList>
    </citation>
    <scope>NUCLEOTIDE SEQUENCE</scope>
    <source>
        <strain evidence="8">UTEX LB 985</strain>
    </source>
</reference>
<keyword evidence="3 7" id="KW-0812">Transmembrane</keyword>
<dbReference type="InterPro" id="IPR002159">
    <property type="entry name" value="CD36_fam"/>
</dbReference>
<keyword evidence="5 7" id="KW-0472">Membrane</keyword>
<evidence type="ECO:0000256" key="5">
    <source>
        <dbReference type="ARBA" id="ARBA00023136"/>
    </source>
</evidence>
<evidence type="ECO:0000313" key="8">
    <source>
        <dbReference type="EMBL" id="CAD9533142.1"/>
    </source>
</evidence>
<evidence type="ECO:0000256" key="1">
    <source>
        <dbReference type="ARBA" id="ARBA00004370"/>
    </source>
</evidence>
<keyword evidence="4 7" id="KW-1133">Transmembrane helix</keyword>
<comment type="similarity">
    <text evidence="2">Belongs to the CD36 family.</text>
</comment>
<dbReference type="AlphaFoldDB" id="A0A7S2IZ08"/>
<dbReference type="PANTHER" id="PTHR11923:SF51">
    <property type="entry name" value="LYSOSOME MEMBRANE PROTEIN 2"/>
    <property type="match status" value="1"/>
</dbReference>
<sequence>MDEAADTIFSNITGSPGALFAATYGTLTATHTSGTIMTICDSATGGGATTGGSPALCPILALAYATYFTFHLPETYFVGCNLIGTMNSDGTGSLNSGLFVRHTLREMLHGYDDPLFSVVPASAVPAGLDLEYNGLLGKFSAATSSLAEVRTDDLVDYQYALNGGSKNIADLGKWVSRQGVSTSTCSPDIFGKCSSGYYGWDVDGTPGQDFVLAGQRSLNTQQPSDETHSPMRLVLDDFKTSLASGTSITFFLSAVRRQVTIGCGSDGSTAGPCDYHSIDGIQTFKFEVPTNFLDTTLNGVANSACRGDTSYYGGRFPAPTGTPPSCDWMMRHNGVVNLETSQNAPVAATLGYLGHTDTAVRDAVSMTLPGSTDELIYDAANDELAIFVEPITGRVIRGYQRLQSNFYIDKTFINSARYANVFNSDTDNSDTFVWPFMYIKRSPTIARDQSKAFIDTLYGTYRLGFALDVIGIILFPLCLACGICCLQSAHKAAKLRRELPATAYANGHPKVIVSVHSSTSSADSTTSSAAS</sequence>
<dbReference type="PANTHER" id="PTHR11923">
    <property type="entry name" value="SCAVENGER RECEPTOR CLASS B TYPE-1 SR-B1"/>
    <property type="match status" value="1"/>
</dbReference>
<evidence type="ECO:0000256" key="7">
    <source>
        <dbReference type="SAM" id="Phobius"/>
    </source>
</evidence>